<feature type="transmembrane region" description="Helical" evidence="1">
    <location>
        <begin position="61"/>
        <end position="87"/>
    </location>
</feature>
<keyword evidence="1" id="KW-1133">Transmembrane helix</keyword>
<dbReference type="Pfam" id="PF03956">
    <property type="entry name" value="Lys_export"/>
    <property type="match status" value="1"/>
</dbReference>
<feature type="transmembrane region" description="Helical" evidence="1">
    <location>
        <begin position="188"/>
        <end position="207"/>
    </location>
</feature>
<dbReference type="GO" id="GO:0005886">
    <property type="term" value="C:plasma membrane"/>
    <property type="evidence" value="ECO:0007669"/>
    <property type="project" value="TreeGrafter"/>
</dbReference>
<evidence type="ECO:0000313" key="2">
    <source>
        <dbReference type="EMBL" id="BBG31453.1"/>
    </source>
</evidence>
<feature type="transmembrane region" description="Helical" evidence="1">
    <location>
        <begin position="238"/>
        <end position="261"/>
    </location>
</feature>
<dbReference type="Proteomes" id="UP000267342">
    <property type="component" value="Chromosome"/>
</dbReference>
<dbReference type="InterPro" id="IPR005642">
    <property type="entry name" value="LysO"/>
</dbReference>
<dbReference type="EMBL" id="AP018933">
    <property type="protein sequence ID" value="BBG31453.1"/>
    <property type="molecule type" value="Genomic_DNA"/>
</dbReference>
<feature type="transmembrane region" description="Helical" evidence="1">
    <location>
        <begin position="125"/>
        <end position="144"/>
    </location>
</feature>
<dbReference type="RefSeq" id="WP_051523620.1">
    <property type="nucleotide sequence ID" value="NZ_AP018933.1"/>
</dbReference>
<name>A0A348HIK1_9GAMM</name>
<proteinExistence type="predicted"/>
<evidence type="ECO:0000256" key="1">
    <source>
        <dbReference type="SAM" id="Phobius"/>
    </source>
</evidence>
<protein>
    <submittedName>
        <fullName evidence="2">Predicted membrane protein</fullName>
    </submittedName>
</protein>
<dbReference type="OrthoDB" id="5451742at2"/>
<dbReference type="PANTHER" id="PTHR35804">
    <property type="entry name" value="LYSINE EXPORTER LYSO"/>
    <property type="match status" value="1"/>
</dbReference>
<keyword evidence="1" id="KW-0812">Transmembrane</keyword>
<keyword evidence="1" id="KW-0472">Membrane</keyword>
<gene>
    <name evidence="2" type="ORF">ZBT109_2728</name>
</gene>
<reference evidence="2 3" key="1">
    <citation type="submission" date="2018-09" db="EMBL/GenBank/DDBJ databases">
        <title>Zymobacter palmae IAM14233 (=T109) whole genome analysis.</title>
        <authorList>
            <person name="Yanase H."/>
        </authorList>
    </citation>
    <scope>NUCLEOTIDE SEQUENCE [LARGE SCALE GENOMIC DNA]</scope>
    <source>
        <strain evidence="2 3">IAM14233</strain>
    </source>
</reference>
<dbReference type="KEGG" id="zpl:ZBT109_2728"/>
<dbReference type="AlphaFoldDB" id="A0A348HIK1"/>
<feature type="transmembrane region" description="Helical" evidence="1">
    <location>
        <begin position="298"/>
        <end position="318"/>
    </location>
</feature>
<organism evidence="2 3">
    <name type="scientific">Zymobacter palmae</name>
    <dbReference type="NCBI Taxonomy" id="33074"/>
    <lineage>
        <taxon>Bacteria</taxon>
        <taxon>Pseudomonadati</taxon>
        <taxon>Pseudomonadota</taxon>
        <taxon>Gammaproteobacteria</taxon>
        <taxon>Oceanospirillales</taxon>
        <taxon>Halomonadaceae</taxon>
        <taxon>Zymobacter group</taxon>
        <taxon>Zymobacter</taxon>
    </lineage>
</organism>
<keyword evidence="3" id="KW-1185">Reference proteome</keyword>
<dbReference type="GO" id="GO:0015661">
    <property type="term" value="F:L-lysine efflux transmembrane transporter activity"/>
    <property type="evidence" value="ECO:0007669"/>
    <property type="project" value="InterPro"/>
</dbReference>
<feature type="transmembrane region" description="Helical" evidence="1">
    <location>
        <begin position="6"/>
        <end position="24"/>
    </location>
</feature>
<accession>A0A348HIK1</accession>
<sequence>MGIALSNLLPLCVSLLAGFGLYRFNWSFLRTHIDTVASVSMYVLMMFMGISIGQIDGFFDMLVGVGLTALAIAVATTAGAMAVIWGVMYWPQRGRPPLPVAPTTMATAGIEAVTPPGRLLHHLAAPLKMIGMVAVGFVLAWAHWLPKAPYEHAATALLYVMTCAIGFQLAMSNVRFKELIANRRGLKIALCVFVGTYLGALIVAPLLSLPLRGTVGAASGFGWASLSGILFSRLGEPVVGSIAFLTDMFREALALILIPLLSHRQRGKMAIGACAATCMDVTLPVIERHNPDRRDVTAAFVSGSLLSFAVPFLIPLTVV</sequence>
<dbReference type="PANTHER" id="PTHR35804:SF1">
    <property type="entry name" value="LYSINE EXPORTER LYSO"/>
    <property type="match status" value="1"/>
</dbReference>
<evidence type="ECO:0000313" key="3">
    <source>
        <dbReference type="Proteomes" id="UP000267342"/>
    </source>
</evidence>
<feature type="transmembrane region" description="Helical" evidence="1">
    <location>
        <begin position="36"/>
        <end position="55"/>
    </location>
</feature>
<feature type="transmembrane region" description="Helical" evidence="1">
    <location>
        <begin position="156"/>
        <end position="176"/>
    </location>
</feature>